<proteinExistence type="predicted"/>
<reference evidence="8 9" key="1">
    <citation type="journal article" date="2023" name="J. Phycol.">
        <title>Chrysosporum ovalisporum is synonymous with the true-branching cyanobacterium Umezakia natans (Nostocales/Aphanizomenonaceae).</title>
        <authorList>
            <person name="McGregor G.B."/>
            <person name="Sendall B.C."/>
            <person name="Niiyama Y."/>
            <person name="Tuji A."/>
            <person name="Willis A."/>
        </authorList>
    </citation>
    <scope>NUCLEOTIDE SEQUENCE [LARGE SCALE GENOMIC DNA]</scope>
    <source>
        <strain evidence="8 9">FSS-43</strain>
    </source>
</reference>
<evidence type="ECO:0000259" key="6">
    <source>
        <dbReference type="Pfam" id="PF02384"/>
    </source>
</evidence>
<sequence length="1119" mass="126482">MNMAKNNQSQFLSNLQAYAKELTNKFSLSSVSFGAEDQLKSPIENLLKSAANILNLSIVVVTEVQEKLLSGRPDMGITINGLLIGHIELKAPGKGADTSKLKGDDKQQWEKFKNIPNVIYTDGNNWGLYRTGEKVGKIIKFSGNITCKGASAISSQNANDLLILLQDFFNWHPIVPSTPKALAEMLAPICRLLRKDVLNALENPESNLSQVAKDWRHYLFPDADNQQFADAYAQTLTYALLLARFSGADDLSLPQAVKTIRTGHNLLADALKILGDEGAREQIEVSVSLLERIIAAIDITALNENDSEDPWLYFYEDFLAQYDPKMRKERGVYYTPIPVIKTQVRLVAELLGEHFDAEFSFVDDKVITLDPACGTGTYILTAIKHGLDQISNLRGKGMRVSAATNAAANIHAFEILVGPYAVAHLRLTQQILSEGGTLPENGVHVYLSDTLESPYAELSGNLPLIYKSLGQEYKRAQKIKQNTPVMVCLGNPPYNRQTIDEDDLINQKRKGGWVRFGDDEQKVDENRQLIKKRPILEDFLEPLTEMGYGVHAKNLYNDYVYFWRWALWKVFEANTENQAGIISFITASSYLRGPGFAGMRKVMRQTFDELWIIDLEGDNLGARKTDNVFAIQTPVAIAIGVCYNQPQPEVAAKVHFTRIDGTTQEKLAVLDNIHSFKDLQWRECPKNWTDLFLPVSDTDYWNWAKLTDLFPWQENGIQFKRKWTIGENKEVLHKRWETLINASKSPGIQKKLFKETDARKISKQYSSLEDKGNLLAPIANLLSKDLPVEPIRYAYRSFDRQWALLDNRLCDRPRPNLRRYHSDQQVYMTSLLTKVLGHGQSSVITAEIPDLDYFCGRGAKDIIPLWRNYEANQPNITTGVLEVISNILNYNIAPQDFFAYCYAILATPKYVKEFWHELETPGPRIPITKNRDLFIKVVEIGRTLVWLHTYGERFVPSGKKPGKIPVGKVCCQVGIPNTVNDYPTQFSYDVGTQELKVGKGVFENVRPEVYNFSVSGLEVVKSWLAYRMRDGAGKKSSPLDDIRPQAWQFDGELLDLLWVLDATVDLYPSLSSLFAEVINSELFAATEFPQPTELEKSNSLEVETELPIFNIQEIDAEGE</sequence>
<evidence type="ECO:0000256" key="2">
    <source>
        <dbReference type="ARBA" id="ARBA00022603"/>
    </source>
</evidence>
<dbReference type="PANTHER" id="PTHR33841">
    <property type="entry name" value="DNA METHYLTRANSFERASE YEEA-RELATED"/>
    <property type="match status" value="1"/>
</dbReference>
<evidence type="ECO:0000256" key="4">
    <source>
        <dbReference type="ARBA" id="ARBA00022747"/>
    </source>
</evidence>
<dbReference type="Gene3D" id="3.40.50.150">
    <property type="entry name" value="Vaccinia Virus protein VP39"/>
    <property type="match status" value="1"/>
</dbReference>
<dbReference type="GO" id="GO:0032259">
    <property type="term" value="P:methylation"/>
    <property type="evidence" value="ECO:0007669"/>
    <property type="project" value="UniProtKB-KW"/>
</dbReference>
<dbReference type="EMBL" id="JANQDO010000110">
    <property type="protein sequence ID" value="MDH6058731.1"/>
    <property type="molecule type" value="Genomic_DNA"/>
</dbReference>
<dbReference type="InterPro" id="IPR041635">
    <property type="entry name" value="Type_ISP_LLaBIII_C"/>
</dbReference>
<evidence type="ECO:0000256" key="5">
    <source>
        <dbReference type="ARBA" id="ARBA00047942"/>
    </source>
</evidence>
<dbReference type="RefSeq" id="WP_280657693.1">
    <property type="nucleotide sequence ID" value="NZ_JANQDO010000110.1"/>
</dbReference>
<dbReference type="GO" id="GO:0008168">
    <property type="term" value="F:methyltransferase activity"/>
    <property type="evidence" value="ECO:0007669"/>
    <property type="project" value="UniProtKB-KW"/>
</dbReference>
<dbReference type="SUPFAM" id="SSF53335">
    <property type="entry name" value="S-adenosyl-L-methionine-dependent methyltransferases"/>
    <property type="match status" value="1"/>
</dbReference>
<dbReference type="InterPro" id="IPR002052">
    <property type="entry name" value="DNA_methylase_N6_adenine_CS"/>
</dbReference>
<dbReference type="PROSITE" id="PS00092">
    <property type="entry name" value="N6_MTASE"/>
    <property type="match status" value="1"/>
</dbReference>
<dbReference type="EC" id="2.1.1.72" evidence="1"/>
<evidence type="ECO:0000313" key="8">
    <source>
        <dbReference type="EMBL" id="MDH6058731.1"/>
    </source>
</evidence>
<evidence type="ECO:0000313" key="9">
    <source>
        <dbReference type="Proteomes" id="UP001159371"/>
    </source>
</evidence>
<accession>A0ABT6K972</accession>
<dbReference type="Proteomes" id="UP001159371">
    <property type="component" value="Unassembled WGS sequence"/>
</dbReference>
<gene>
    <name evidence="8" type="ORF">NWP19_18620</name>
</gene>
<dbReference type="Pfam" id="PF02384">
    <property type="entry name" value="N6_Mtase"/>
    <property type="match status" value="1"/>
</dbReference>
<organism evidence="8 9">
    <name type="scientific">Umezakia ovalisporum FSS-43</name>
    <dbReference type="NCBI Taxonomy" id="2740520"/>
    <lineage>
        <taxon>Bacteria</taxon>
        <taxon>Bacillati</taxon>
        <taxon>Cyanobacteriota</taxon>
        <taxon>Cyanophyceae</taxon>
        <taxon>Nostocales</taxon>
        <taxon>Nodulariaceae</taxon>
        <taxon>Umezakia</taxon>
    </lineage>
</organism>
<keyword evidence="3" id="KW-0808">Transferase</keyword>
<dbReference type="Pfam" id="PF18135">
    <property type="entry name" value="Type_ISP_C"/>
    <property type="match status" value="1"/>
</dbReference>
<evidence type="ECO:0000259" key="7">
    <source>
        <dbReference type="Pfam" id="PF18135"/>
    </source>
</evidence>
<keyword evidence="4" id="KW-0680">Restriction system</keyword>
<evidence type="ECO:0000256" key="1">
    <source>
        <dbReference type="ARBA" id="ARBA00011900"/>
    </source>
</evidence>
<feature type="domain" description="Type ISP restriction-modification enzyme LLaBIII C-terminal specificity" evidence="7">
    <location>
        <begin position="708"/>
        <end position="1049"/>
    </location>
</feature>
<dbReference type="InterPro" id="IPR050953">
    <property type="entry name" value="N4_N6_ade-DNA_methylase"/>
</dbReference>
<protein>
    <recommendedName>
        <fullName evidence="1">site-specific DNA-methyltransferase (adenine-specific)</fullName>
        <ecNumber evidence="1">2.1.1.72</ecNumber>
    </recommendedName>
</protein>
<evidence type="ECO:0000256" key="3">
    <source>
        <dbReference type="ARBA" id="ARBA00022679"/>
    </source>
</evidence>
<dbReference type="InterPro" id="IPR003356">
    <property type="entry name" value="DNA_methylase_A-5"/>
</dbReference>
<name>A0ABT6K972_9CYAN</name>
<comment type="caution">
    <text evidence="8">The sequence shown here is derived from an EMBL/GenBank/DDBJ whole genome shotgun (WGS) entry which is preliminary data.</text>
</comment>
<dbReference type="InterPro" id="IPR029063">
    <property type="entry name" value="SAM-dependent_MTases_sf"/>
</dbReference>
<dbReference type="PANTHER" id="PTHR33841:SF1">
    <property type="entry name" value="DNA METHYLTRANSFERASE A"/>
    <property type="match status" value="1"/>
</dbReference>
<comment type="catalytic activity">
    <reaction evidence="5">
        <text>a 2'-deoxyadenosine in DNA + S-adenosyl-L-methionine = an N(6)-methyl-2'-deoxyadenosine in DNA + S-adenosyl-L-homocysteine + H(+)</text>
        <dbReference type="Rhea" id="RHEA:15197"/>
        <dbReference type="Rhea" id="RHEA-COMP:12418"/>
        <dbReference type="Rhea" id="RHEA-COMP:12419"/>
        <dbReference type="ChEBI" id="CHEBI:15378"/>
        <dbReference type="ChEBI" id="CHEBI:57856"/>
        <dbReference type="ChEBI" id="CHEBI:59789"/>
        <dbReference type="ChEBI" id="CHEBI:90615"/>
        <dbReference type="ChEBI" id="CHEBI:90616"/>
        <dbReference type="EC" id="2.1.1.72"/>
    </reaction>
</comment>
<keyword evidence="2 8" id="KW-0489">Methyltransferase</keyword>
<dbReference type="PRINTS" id="PR00507">
    <property type="entry name" value="N12N6MTFRASE"/>
</dbReference>
<feature type="domain" description="DNA methylase adenine-specific" evidence="6">
    <location>
        <begin position="314"/>
        <end position="509"/>
    </location>
</feature>
<keyword evidence="9" id="KW-1185">Reference proteome</keyword>